<sequence>MIFFYPCDRIYDGTKTLCGNACFWDSISNSLAQYMLIAHDIIPIVIIVVFSAVLLFRTVMQKRRLQQGNGWRKYRKMIIQFILISITYLTFNLPYTIFYFGEALGFSTFSIDVTYTYVFPPANVPSMVLPYATAITLPGLKKKLFALIICKVKQNTIRPLGA</sequence>
<keyword evidence="1" id="KW-0812">Transmembrane</keyword>
<dbReference type="Proteomes" id="UP000663844">
    <property type="component" value="Unassembled WGS sequence"/>
</dbReference>
<keyword evidence="1" id="KW-1133">Transmembrane helix</keyword>
<dbReference type="AlphaFoldDB" id="A0A819RTA0"/>
<protein>
    <submittedName>
        <fullName evidence="2">Uncharacterized protein</fullName>
    </submittedName>
</protein>
<dbReference type="Gene3D" id="1.20.1070.10">
    <property type="entry name" value="Rhodopsin 7-helix transmembrane proteins"/>
    <property type="match status" value="1"/>
</dbReference>
<accession>A0A819RTA0</accession>
<dbReference type="SUPFAM" id="SSF81321">
    <property type="entry name" value="Family A G protein-coupled receptor-like"/>
    <property type="match status" value="1"/>
</dbReference>
<keyword evidence="1" id="KW-0472">Membrane</keyword>
<evidence type="ECO:0000256" key="1">
    <source>
        <dbReference type="SAM" id="Phobius"/>
    </source>
</evidence>
<reference evidence="2" key="1">
    <citation type="submission" date="2021-02" db="EMBL/GenBank/DDBJ databases">
        <authorList>
            <person name="Nowell W R."/>
        </authorList>
    </citation>
    <scope>NUCLEOTIDE SEQUENCE</scope>
</reference>
<proteinExistence type="predicted"/>
<comment type="caution">
    <text evidence="2">The sequence shown here is derived from an EMBL/GenBank/DDBJ whole genome shotgun (WGS) entry which is preliminary data.</text>
</comment>
<evidence type="ECO:0000313" key="2">
    <source>
        <dbReference type="EMBL" id="CAF4053078.1"/>
    </source>
</evidence>
<dbReference type="EMBL" id="CAJOAZ010004306">
    <property type="protein sequence ID" value="CAF4053078.1"/>
    <property type="molecule type" value="Genomic_DNA"/>
</dbReference>
<organism evidence="2 3">
    <name type="scientific">Adineta steineri</name>
    <dbReference type="NCBI Taxonomy" id="433720"/>
    <lineage>
        <taxon>Eukaryota</taxon>
        <taxon>Metazoa</taxon>
        <taxon>Spiralia</taxon>
        <taxon>Gnathifera</taxon>
        <taxon>Rotifera</taxon>
        <taxon>Eurotatoria</taxon>
        <taxon>Bdelloidea</taxon>
        <taxon>Adinetida</taxon>
        <taxon>Adinetidae</taxon>
        <taxon>Adineta</taxon>
    </lineage>
</organism>
<gene>
    <name evidence="2" type="ORF">OXD698_LOCUS32658</name>
</gene>
<evidence type="ECO:0000313" key="3">
    <source>
        <dbReference type="Proteomes" id="UP000663844"/>
    </source>
</evidence>
<feature type="transmembrane region" description="Helical" evidence="1">
    <location>
        <begin position="34"/>
        <end position="56"/>
    </location>
</feature>
<name>A0A819RTA0_9BILA</name>
<feature type="transmembrane region" description="Helical" evidence="1">
    <location>
        <begin position="77"/>
        <end position="97"/>
    </location>
</feature>